<protein>
    <submittedName>
        <fullName evidence="1">Uncharacterized protein</fullName>
    </submittedName>
</protein>
<dbReference type="EMBL" id="JBGMEK010000051">
    <property type="protein sequence ID" value="MFA0812714.1"/>
    <property type="molecule type" value="Genomic_DNA"/>
</dbReference>
<gene>
    <name evidence="1" type="ORF">ACCI49_17510</name>
</gene>
<dbReference type="RefSeq" id="WP_371840424.1">
    <property type="nucleotide sequence ID" value="NZ_JBGMEK010000051.1"/>
</dbReference>
<evidence type="ECO:0000313" key="2">
    <source>
        <dbReference type="Proteomes" id="UP001569428"/>
    </source>
</evidence>
<organism evidence="1 2">
    <name type="scientific">Microbulbifer epialgicus</name>
    <dbReference type="NCBI Taxonomy" id="393907"/>
    <lineage>
        <taxon>Bacteria</taxon>
        <taxon>Pseudomonadati</taxon>
        <taxon>Pseudomonadota</taxon>
        <taxon>Gammaproteobacteria</taxon>
        <taxon>Cellvibrionales</taxon>
        <taxon>Microbulbiferaceae</taxon>
        <taxon>Microbulbifer</taxon>
    </lineage>
</organism>
<accession>A0ABV4P316</accession>
<dbReference type="Proteomes" id="UP001569428">
    <property type="component" value="Unassembled WGS sequence"/>
</dbReference>
<name>A0ABV4P316_9GAMM</name>
<evidence type="ECO:0000313" key="1">
    <source>
        <dbReference type="EMBL" id="MFA0812714.1"/>
    </source>
</evidence>
<reference evidence="1 2" key="1">
    <citation type="submission" date="2024-08" db="EMBL/GenBank/DDBJ databases">
        <authorList>
            <person name="Ishaq N."/>
        </authorList>
    </citation>
    <scope>NUCLEOTIDE SEQUENCE [LARGE SCALE GENOMIC DNA]</scope>
    <source>
        <strain evidence="1 2">DSM 18651</strain>
    </source>
</reference>
<sequence length="107" mass="12051">MGGMPVAMEVAWRQVQACALGPPLWTRGQDFSSGMAFKWTLEPYFVNGYLLGNDFAEYKFQCSVIQSVFKVEAMRVYVEVLNRGFLRGALIVAEPRVNQLVTLSPQK</sequence>
<keyword evidence="2" id="KW-1185">Reference proteome</keyword>
<comment type="caution">
    <text evidence="1">The sequence shown here is derived from an EMBL/GenBank/DDBJ whole genome shotgun (WGS) entry which is preliminary data.</text>
</comment>
<proteinExistence type="predicted"/>